<proteinExistence type="predicted"/>
<feature type="compositionally biased region" description="Low complexity" evidence="1">
    <location>
        <begin position="345"/>
        <end position="366"/>
    </location>
</feature>
<feature type="transmembrane region" description="Helical" evidence="2">
    <location>
        <begin position="52"/>
        <end position="71"/>
    </location>
</feature>
<feature type="transmembrane region" description="Helical" evidence="2">
    <location>
        <begin position="257"/>
        <end position="280"/>
    </location>
</feature>
<gene>
    <name evidence="3" type="ORF">PQR62_11225</name>
</gene>
<dbReference type="Proteomes" id="UP001629246">
    <property type="component" value="Unassembled WGS sequence"/>
</dbReference>
<evidence type="ECO:0000256" key="2">
    <source>
        <dbReference type="SAM" id="Phobius"/>
    </source>
</evidence>
<sequence>MSDTNSSLPPGFNSLLASVSAFRNTRALVLLGLTFVLGTLAGGVLSLLGAQLGLGISFLGFILSFLVFFYGGNGVGILLMADAQGQAGQLGIRDAVLLSLCTSHRLLGVALLYVLIVLAVVIAVALVLLICKIPLLGPLLYVVAFPVSAVVLGVTVFSLYGVLLPLAGPAVWNGSGVFEVISRLNRIVRRQLIMVLLSEVLLMLITGLVALFISAIVAIGSGITSSLSAGIIGFGRGGLLGLFPGFGFFGLGASAHVMAGMLGGGLLFALAAVVPALIWCKGSCIIYLNSIEGMDFAGPETALSQRLDAARRKAEQARANARELAARRGKSEPEAASVRGKDDAIPSAAPAASELPAAAEPASDAATPRILNANTPPACPSCHASVAPSDVFCGACGSKLK</sequence>
<feature type="compositionally biased region" description="Basic and acidic residues" evidence="1">
    <location>
        <begin position="318"/>
        <end position="344"/>
    </location>
</feature>
<feature type="transmembrane region" description="Helical" evidence="2">
    <location>
        <begin position="231"/>
        <end position="251"/>
    </location>
</feature>
<evidence type="ECO:0000313" key="3">
    <source>
        <dbReference type="EMBL" id="MFL9924839.1"/>
    </source>
</evidence>
<feature type="transmembrane region" description="Helical" evidence="2">
    <location>
        <begin position="192"/>
        <end position="219"/>
    </location>
</feature>
<feature type="transmembrane region" description="Helical" evidence="2">
    <location>
        <begin position="106"/>
        <end position="131"/>
    </location>
</feature>
<reference evidence="3 4" key="1">
    <citation type="journal article" date="2024" name="Chem. Sci.">
        <title>Discovery of megapolipeptins by genome mining of a Burkholderiales bacteria collection.</title>
        <authorList>
            <person name="Paulo B.S."/>
            <person name="Recchia M.J.J."/>
            <person name="Lee S."/>
            <person name="Fergusson C.H."/>
            <person name="Romanowski S.B."/>
            <person name="Hernandez A."/>
            <person name="Krull N."/>
            <person name="Liu D.Y."/>
            <person name="Cavanagh H."/>
            <person name="Bos A."/>
            <person name="Gray C.A."/>
            <person name="Murphy B.T."/>
            <person name="Linington R.G."/>
            <person name="Eustaquio A.S."/>
        </authorList>
    </citation>
    <scope>NUCLEOTIDE SEQUENCE [LARGE SCALE GENOMIC DNA]</scope>
    <source>
        <strain evidence="3 4">RL21-008-BIB-A</strain>
    </source>
</reference>
<accession>A0ABW9A9E6</accession>
<dbReference type="RefSeq" id="WP_408157846.1">
    <property type="nucleotide sequence ID" value="NZ_JAQQFM010000004.1"/>
</dbReference>
<dbReference type="EMBL" id="JAQQFM010000004">
    <property type="protein sequence ID" value="MFL9924839.1"/>
    <property type="molecule type" value="Genomic_DNA"/>
</dbReference>
<protein>
    <submittedName>
        <fullName evidence="3">Zinc ribbon domain-containing protein</fullName>
    </submittedName>
</protein>
<feature type="transmembrane region" description="Helical" evidence="2">
    <location>
        <begin position="138"/>
        <end position="163"/>
    </location>
</feature>
<keyword evidence="2" id="KW-0812">Transmembrane</keyword>
<keyword evidence="4" id="KW-1185">Reference proteome</keyword>
<keyword evidence="2" id="KW-1133">Transmembrane helix</keyword>
<comment type="caution">
    <text evidence="3">The sequence shown here is derived from an EMBL/GenBank/DDBJ whole genome shotgun (WGS) entry which is preliminary data.</text>
</comment>
<feature type="transmembrane region" description="Helical" evidence="2">
    <location>
        <begin position="27"/>
        <end position="45"/>
    </location>
</feature>
<evidence type="ECO:0000313" key="4">
    <source>
        <dbReference type="Proteomes" id="UP001629246"/>
    </source>
</evidence>
<feature type="region of interest" description="Disordered" evidence="1">
    <location>
        <begin position="318"/>
        <end position="370"/>
    </location>
</feature>
<organism evidence="3 4">
    <name type="scientific">Herbaspirillum lusitanum</name>
    <dbReference type="NCBI Taxonomy" id="213312"/>
    <lineage>
        <taxon>Bacteria</taxon>
        <taxon>Pseudomonadati</taxon>
        <taxon>Pseudomonadota</taxon>
        <taxon>Betaproteobacteria</taxon>
        <taxon>Burkholderiales</taxon>
        <taxon>Oxalobacteraceae</taxon>
        <taxon>Herbaspirillum</taxon>
    </lineage>
</organism>
<name>A0ABW9A9E6_9BURK</name>
<keyword evidence="2" id="KW-0472">Membrane</keyword>
<evidence type="ECO:0000256" key="1">
    <source>
        <dbReference type="SAM" id="MobiDB-lite"/>
    </source>
</evidence>